<dbReference type="PANTHER" id="PTHR47939:SF5">
    <property type="entry name" value="PENTACOTRIPEPTIDE-REPEAT REGION OF PRORP DOMAIN-CONTAINING PROTEIN"/>
    <property type="match status" value="1"/>
</dbReference>
<evidence type="ECO:0000313" key="18">
    <source>
        <dbReference type="Proteomes" id="UP000476176"/>
    </source>
</evidence>
<dbReference type="EMBL" id="QXFZ01000547">
    <property type="protein sequence ID" value="KAE9112401.1"/>
    <property type="molecule type" value="Genomic_DNA"/>
</dbReference>
<dbReference type="Proteomes" id="UP000437068">
    <property type="component" value="Unassembled WGS sequence"/>
</dbReference>
<evidence type="ECO:0000313" key="12">
    <source>
        <dbReference type="Proteomes" id="UP000433483"/>
    </source>
</evidence>
<protein>
    <recommendedName>
        <fullName evidence="21">Pentacotripeptide-repeat region of PRORP domain-containing protein</fullName>
    </recommendedName>
</protein>
<evidence type="ECO:0000313" key="15">
    <source>
        <dbReference type="Proteomes" id="UP000440732"/>
    </source>
</evidence>
<evidence type="ECO:0000313" key="7">
    <source>
        <dbReference type="EMBL" id="KAE9232681.1"/>
    </source>
</evidence>
<dbReference type="Proteomes" id="UP000441208">
    <property type="component" value="Unassembled WGS sequence"/>
</dbReference>
<dbReference type="Proteomes" id="UP000433483">
    <property type="component" value="Unassembled WGS sequence"/>
</dbReference>
<dbReference type="Proteomes" id="UP000460718">
    <property type="component" value="Unassembled WGS sequence"/>
</dbReference>
<dbReference type="EMBL" id="QXFW01000866">
    <property type="protein sequence ID" value="KAE9001319.1"/>
    <property type="molecule type" value="Genomic_DNA"/>
</dbReference>
<evidence type="ECO:0000313" key="16">
    <source>
        <dbReference type="Proteomes" id="UP000441208"/>
    </source>
</evidence>
<proteinExistence type="predicted"/>
<comment type="caution">
    <text evidence="2">The sequence shown here is derived from an EMBL/GenBank/DDBJ whole genome shotgun (WGS) entry which is preliminary data.</text>
</comment>
<accession>A0A6A3K2A6</accession>
<evidence type="ECO:0000313" key="20">
    <source>
        <dbReference type="Proteomes" id="UP000488956"/>
    </source>
</evidence>
<organism evidence="2 17">
    <name type="scientific">Phytophthora fragariae</name>
    <dbReference type="NCBI Taxonomy" id="53985"/>
    <lineage>
        <taxon>Eukaryota</taxon>
        <taxon>Sar</taxon>
        <taxon>Stramenopiles</taxon>
        <taxon>Oomycota</taxon>
        <taxon>Peronosporomycetes</taxon>
        <taxon>Peronosporales</taxon>
        <taxon>Peronosporaceae</taxon>
        <taxon>Phytophthora</taxon>
    </lineage>
</organism>
<evidence type="ECO:0000313" key="4">
    <source>
        <dbReference type="EMBL" id="KAE9112401.1"/>
    </source>
</evidence>
<dbReference type="PANTHER" id="PTHR47939">
    <property type="entry name" value="MEMBRANE-ASSOCIATED SALT-INDUCIBLE PROTEIN-LIKE"/>
    <property type="match status" value="1"/>
</dbReference>
<evidence type="ECO:0000313" key="19">
    <source>
        <dbReference type="Proteomes" id="UP000486351"/>
    </source>
</evidence>
<evidence type="ECO:0000313" key="10">
    <source>
        <dbReference type="EMBL" id="KAE9342331.1"/>
    </source>
</evidence>
<dbReference type="EMBL" id="QXGB01000530">
    <property type="protein sequence ID" value="KAE9211670.1"/>
    <property type="molecule type" value="Genomic_DNA"/>
</dbReference>
<evidence type="ECO:0008006" key="21">
    <source>
        <dbReference type="Google" id="ProtNLM"/>
    </source>
</evidence>
<evidence type="ECO:0000313" key="1">
    <source>
        <dbReference type="EMBL" id="KAE8943365.1"/>
    </source>
</evidence>
<dbReference type="EMBL" id="QXFX01000542">
    <property type="protein sequence ID" value="KAE9111944.1"/>
    <property type="molecule type" value="Genomic_DNA"/>
</dbReference>
<sequence>MWRRLARSSAAVARRLPIASRVDVPRPRTWCPLSLPCSQLLFASSRSFASDSRARNVARTNDVKVRDIELRELVRRPWVEMEAYYGPVEMSKVRQTLPGLWNELSRDAKVAPEIVEDFYEAARLFKLSQLQRGVFSYMETHYLERVSFQMYGQIFNILTFAKDPQRMRAIFERAMTRYDPEQRQTPPEIVYRFGITAAIELEDYMGMKMLLRDMEAKGVKPSVEIVSRVMVAQAQKGDTKTVLAAAEKLNPQDKRKWHEADINRIITSLGIAGEPDAAFDFYRKSQIRLSPQTCMKLMLVCRGNSRPKHALSILANRRRYGLKMQPVQYPTLLEIVEELDIAGAPANEMALILEEMRDIGVQFNDRVYALIARNQRHLHGTKFMLTPPIPGAEDGKEGGVDFEAQARTKEADKPLLRELLNSRNFAQAAAIVDSYVLPVSDDMMSGGRIKEAKSLGKEPALVPAWLADKAIEAYSQNQEIDKVRSLLRGFLCVRGDFKHALSRIVGLYGGKGKQRDSRMAYEAFLAMQVQGFPIHRVRDALTRFKQHQDTEAASDLLKQVSGQIAEALRDSNSIENAAKHQDDFMRTLERSGVLSFDPARTVRDVLRILLASKELGMVFAALDQLASDGIPVRSVDYETIFSSMSRANNTDDDVFSVEGFMKVWEDMIGRSVAPSKAVLRLVLPVFCGNENMEDIGDKRKRRHIAAIEGYHQAARDRRDNYVLPVACFSMLLEAAAETGSVEDVNAIHAGAIRALGASMNKRNLSLAGYNKILDTWQAIKSKKAAAESGGRTDGLA</sequence>
<evidence type="ECO:0000313" key="2">
    <source>
        <dbReference type="EMBL" id="KAE9001319.1"/>
    </source>
</evidence>
<dbReference type="Proteomes" id="UP000488956">
    <property type="component" value="Unassembled WGS sequence"/>
</dbReference>
<dbReference type="Proteomes" id="UP000440367">
    <property type="component" value="Unassembled WGS sequence"/>
</dbReference>
<evidence type="ECO:0000313" key="11">
    <source>
        <dbReference type="Proteomes" id="UP000429523"/>
    </source>
</evidence>
<evidence type="ECO:0000313" key="17">
    <source>
        <dbReference type="Proteomes" id="UP000460718"/>
    </source>
</evidence>
<evidence type="ECO:0000313" key="5">
    <source>
        <dbReference type="EMBL" id="KAE9137819.1"/>
    </source>
</evidence>
<dbReference type="EMBL" id="QXGA01000869">
    <property type="protein sequence ID" value="KAE9137819.1"/>
    <property type="molecule type" value="Genomic_DNA"/>
</dbReference>
<gene>
    <name evidence="9" type="ORF">PF001_g10259</name>
    <name evidence="8" type="ORF">PF002_g5568</name>
    <name evidence="7" type="ORF">PF004_g9869</name>
    <name evidence="6" type="ORF">PF005_g10917</name>
    <name evidence="5" type="ORF">PF006_g14096</name>
    <name evidence="4" type="ORF">PF007_g11112</name>
    <name evidence="10" type="ORF">PF008_g10215</name>
    <name evidence="1" type="ORF">PF009_g6911</name>
    <name evidence="3" type="ORF">PF010_g10622</name>
    <name evidence="2" type="ORF">PF011_g13797</name>
</gene>
<keyword evidence="12" id="KW-1185">Reference proteome</keyword>
<evidence type="ECO:0000313" key="8">
    <source>
        <dbReference type="EMBL" id="KAE9248879.1"/>
    </source>
</evidence>
<dbReference type="EMBL" id="QXGD01000183">
    <property type="protein sequence ID" value="KAE9248879.1"/>
    <property type="molecule type" value="Genomic_DNA"/>
</dbReference>
<dbReference type="EMBL" id="QXGE01000513">
    <property type="protein sequence ID" value="KAE9310317.1"/>
    <property type="molecule type" value="Genomic_DNA"/>
</dbReference>
<dbReference type="Proteomes" id="UP000486351">
    <property type="component" value="Unassembled WGS sequence"/>
</dbReference>
<dbReference type="EMBL" id="QXFY01000508">
    <property type="protein sequence ID" value="KAE9342331.1"/>
    <property type="molecule type" value="Genomic_DNA"/>
</dbReference>
<dbReference type="Proteomes" id="UP000429523">
    <property type="component" value="Unassembled WGS sequence"/>
</dbReference>
<evidence type="ECO:0000313" key="13">
    <source>
        <dbReference type="Proteomes" id="UP000437068"/>
    </source>
</evidence>
<reference evidence="17 18" key="1">
    <citation type="submission" date="2018-09" db="EMBL/GenBank/DDBJ databases">
        <title>Genomic investigation of the strawberry pathogen Phytophthora fragariae indicates pathogenicity is determined by transcriptional variation in three key races.</title>
        <authorList>
            <person name="Adams T.M."/>
            <person name="Armitage A.D."/>
            <person name="Sobczyk M.K."/>
            <person name="Bates H.J."/>
            <person name="Dunwell J.M."/>
            <person name="Nellist C.F."/>
            <person name="Harrison R.J."/>
        </authorList>
    </citation>
    <scope>NUCLEOTIDE SEQUENCE [LARGE SCALE GENOMIC DNA]</scope>
    <source>
        <strain evidence="9 13">A4</strain>
        <strain evidence="8 14">BC-1</strain>
        <strain evidence="7 18">BC-23</strain>
        <strain evidence="6 12">NOV-27</strain>
        <strain evidence="5 15">NOV-5</strain>
        <strain evidence="4 16">NOV-71</strain>
        <strain evidence="10 19">NOV-77</strain>
        <strain evidence="1 11">NOV-9</strain>
        <strain evidence="3 20">ONT-3</strain>
        <strain evidence="2 17">SCRP245</strain>
    </source>
</reference>
<dbReference type="Proteomes" id="UP000440732">
    <property type="component" value="Unassembled WGS sequence"/>
</dbReference>
<dbReference type="AlphaFoldDB" id="A0A6A3K2A6"/>
<dbReference type="EMBL" id="QXGC01000495">
    <property type="protein sequence ID" value="KAE9232681.1"/>
    <property type="molecule type" value="Genomic_DNA"/>
</dbReference>
<dbReference type="OrthoDB" id="185373at2759"/>
<evidence type="ECO:0000313" key="6">
    <source>
        <dbReference type="EMBL" id="KAE9211670.1"/>
    </source>
</evidence>
<name>A0A6A3K2A6_9STRA</name>
<dbReference type="Proteomes" id="UP000476176">
    <property type="component" value="Unassembled WGS sequence"/>
</dbReference>
<evidence type="ECO:0000313" key="9">
    <source>
        <dbReference type="EMBL" id="KAE9310317.1"/>
    </source>
</evidence>
<evidence type="ECO:0000313" key="3">
    <source>
        <dbReference type="EMBL" id="KAE9111944.1"/>
    </source>
</evidence>
<dbReference type="EMBL" id="QXGF01000255">
    <property type="protein sequence ID" value="KAE8943365.1"/>
    <property type="molecule type" value="Genomic_DNA"/>
</dbReference>
<dbReference type="InterPro" id="IPR050667">
    <property type="entry name" value="PPR-containing_protein"/>
</dbReference>
<evidence type="ECO:0000313" key="14">
    <source>
        <dbReference type="Proteomes" id="UP000440367"/>
    </source>
</evidence>